<dbReference type="SUPFAM" id="SSF52172">
    <property type="entry name" value="CheY-like"/>
    <property type="match status" value="1"/>
</dbReference>
<proteinExistence type="predicted"/>
<evidence type="ECO:0000313" key="4">
    <source>
        <dbReference type="EMBL" id="OEY71346.1"/>
    </source>
</evidence>
<dbReference type="SMART" id="SM00448">
    <property type="entry name" value="REC"/>
    <property type="match status" value="1"/>
</dbReference>
<evidence type="ECO:0000313" key="5">
    <source>
        <dbReference type="EMBL" id="PKD22028.1"/>
    </source>
</evidence>
<name>A0A2N0U580_9FLAO</name>
<dbReference type="InterPro" id="IPR001789">
    <property type="entry name" value="Sig_transdc_resp-reg_receiver"/>
</dbReference>
<dbReference type="CDD" id="cd17546">
    <property type="entry name" value="REC_hyHK_CKI1_RcsC-like"/>
    <property type="match status" value="1"/>
</dbReference>
<dbReference type="InterPro" id="IPR011006">
    <property type="entry name" value="CheY-like_superfamily"/>
</dbReference>
<dbReference type="EMBL" id="LKTR01000002">
    <property type="protein sequence ID" value="PKD22028.1"/>
    <property type="molecule type" value="Genomic_DNA"/>
</dbReference>
<organism evidence="5 7">
    <name type="scientific">Salegentibacter salarius</name>
    <dbReference type="NCBI Taxonomy" id="435906"/>
    <lineage>
        <taxon>Bacteria</taxon>
        <taxon>Pseudomonadati</taxon>
        <taxon>Bacteroidota</taxon>
        <taxon>Flavobacteriia</taxon>
        <taxon>Flavobacteriales</taxon>
        <taxon>Flavobacteriaceae</taxon>
        <taxon>Salegentibacter</taxon>
    </lineage>
</organism>
<dbReference type="PROSITE" id="PS50110">
    <property type="entry name" value="RESPONSE_REGULATORY"/>
    <property type="match status" value="1"/>
</dbReference>
<protein>
    <recommendedName>
        <fullName evidence="3">Response regulatory domain-containing protein</fullName>
    </recommendedName>
</protein>
<evidence type="ECO:0000259" key="3">
    <source>
        <dbReference type="PROSITE" id="PS50110"/>
    </source>
</evidence>
<gene>
    <name evidence="5" type="ORF">APR40_06570</name>
    <name evidence="4" type="ORF">BHS39_06575</name>
</gene>
<dbReference type="EMBL" id="MJBR01000051">
    <property type="protein sequence ID" value="OEY71346.1"/>
    <property type="molecule type" value="Genomic_DNA"/>
</dbReference>
<accession>A0A2N0U580</accession>
<reference evidence="5 7" key="1">
    <citation type="submission" date="2015-10" db="EMBL/GenBank/DDBJ databases">
        <title>Draft genome sequence of Salegentibacter salinarum KCTC 12975.</title>
        <authorList>
            <person name="Lin W."/>
            <person name="Zheng Q."/>
        </authorList>
    </citation>
    <scope>NUCLEOTIDE SEQUENCE [LARGE SCALE GENOMIC DNA]</scope>
    <source>
        <strain evidence="5 7">KCTC 12974</strain>
    </source>
</reference>
<sequence length="132" mass="15094">MPPTQNLCILVIDDTPVNLFLIEQLIKKICPETKVLKSENGEDGILKFKENKVDLIFLDIQLPTIDGFETAQEIRQCEVDGSRTPIVALSGYEKEHLITNDDSKNMDDFLRKPIKMQSMEEIVNKFLAEEVK</sequence>
<dbReference type="Gene3D" id="3.40.50.2300">
    <property type="match status" value="1"/>
</dbReference>
<evidence type="ECO:0000313" key="6">
    <source>
        <dbReference type="Proteomes" id="UP000176009"/>
    </source>
</evidence>
<dbReference type="Proteomes" id="UP000176009">
    <property type="component" value="Unassembled WGS sequence"/>
</dbReference>
<dbReference type="GO" id="GO:0000160">
    <property type="term" value="P:phosphorelay signal transduction system"/>
    <property type="evidence" value="ECO:0007669"/>
    <property type="project" value="InterPro"/>
</dbReference>
<dbReference type="RefSeq" id="WP_070055431.1">
    <property type="nucleotide sequence ID" value="NZ_FVZF01000008.1"/>
</dbReference>
<evidence type="ECO:0000256" key="1">
    <source>
        <dbReference type="ARBA" id="ARBA00022553"/>
    </source>
</evidence>
<evidence type="ECO:0000256" key="2">
    <source>
        <dbReference type="PROSITE-ProRule" id="PRU00169"/>
    </source>
</evidence>
<dbReference type="PANTHER" id="PTHR43719:SF28">
    <property type="entry name" value="PEROXIDE STRESS-ACTIVATED HISTIDINE KINASE MAK1-RELATED"/>
    <property type="match status" value="1"/>
</dbReference>
<dbReference type="OrthoDB" id="9796457at2"/>
<dbReference type="InterPro" id="IPR050956">
    <property type="entry name" value="2C_system_His_kinase"/>
</dbReference>
<feature type="domain" description="Response regulatory" evidence="3">
    <location>
        <begin position="8"/>
        <end position="127"/>
    </location>
</feature>
<feature type="modified residue" description="4-aspartylphosphate" evidence="2">
    <location>
        <position position="59"/>
    </location>
</feature>
<dbReference type="PANTHER" id="PTHR43719">
    <property type="entry name" value="TWO-COMPONENT HISTIDINE KINASE"/>
    <property type="match status" value="1"/>
</dbReference>
<dbReference type="AlphaFoldDB" id="A0A2N0U580"/>
<keyword evidence="6" id="KW-1185">Reference proteome</keyword>
<reference evidence="4 6" key="2">
    <citation type="submission" date="2016-09" db="EMBL/GenBank/DDBJ databases">
        <title>Genome Sequence of Salegentibacter salarius,Isolated from a Marine Solar Saltern of the Yellow Sea in South Korea.</title>
        <authorList>
            <person name="Zheng Q."/>
            <person name="Liu Y."/>
        </authorList>
    </citation>
    <scope>NUCLEOTIDE SEQUENCE [LARGE SCALE GENOMIC DNA]</scope>
    <source>
        <strain evidence="4 6">KCTC 12974</strain>
    </source>
</reference>
<comment type="caution">
    <text evidence="5">The sequence shown here is derived from an EMBL/GenBank/DDBJ whole genome shotgun (WGS) entry which is preliminary data.</text>
</comment>
<dbReference type="Proteomes" id="UP000232533">
    <property type="component" value="Unassembled WGS sequence"/>
</dbReference>
<dbReference type="Pfam" id="PF00072">
    <property type="entry name" value="Response_reg"/>
    <property type="match status" value="1"/>
</dbReference>
<keyword evidence="1 2" id="KW-0597">Phosphoprotein</keyword>
<evidence type="ECO:0000313" key="7">
    <source>
        <dbReference type="Proteomes" id="UP000232533"/>
    </source>
</evidence>